<dbReference type="PANTHER" id="PTHR16305:SF35">
    <property type="entry name" value="TRANSCRIPTIONAL ACTIVATOR DOMAIN"/>
    <property type="match status" value="1"/>
</dbReference>
<evidence type="ECO:0000256" key="3">
    <source>
        <dbReference type="SAM" id="MobiDB-lite"/>
    </source>
</evidence>
<dbReference type="Pfam" id="PF13191">
    <property type="entry name" value="AAA_16"/>
    <property type="match status" value="1"/>
</dbReference>
<dbReference type="InterPro" id="IPR011990">
    <property type="entry name" value="TPR-like_helical_dom_sf"/>
</dbReference>
<dbReference type="InterPro" id="IPR016032">
    <property type="entry name" value="Sig_transdc_resp-reg_C-effctor"/>
</dbReference>
<sequence>MAAQLPVNGPVFLTVEGEPGIGKSRLLGAFAQLAADRGRTVLLGRSTQFERSLPFGVWLDATDDNNRLAGLHRLFTNGIEDVSASALERHRLHRAVRAALAEAASPDGLLLLFDDAHWADEASVEVFDYLIRHAPPGPVLIGMAARTGRFPPRLIRSLTEADAPVHQVSLGPLSVVEVDAWLTGDASPGRRRRLHAASGGNPLFLGMLAALPDVPEPDALTPAPFGPPASSAGPGMPGRGVLTAALDRLIADELRGLAEMPQRIAHAAAVAGDATDPALVAAIAELPDSTTEAALDVLAEAAVLAADERGLSFRHPLIRAAAYHAAGPGWRTGAHRRAAEHLRTRDAAPARRAAHLEHAVRAGDLDGAQLLTVAGKQALATAPATAIRWLGAALRALPFRPEFAATRDDLRLALCEALAVSGRTEQSRTLLHELLSTAGPGRRTAVVVLLADAERTLGNLSEAGAILIAELPRAGAAGRAELLLELASTELHDGRLAACAAHATEALRVCDPPARPGIPAVAVTLLAVCALYRCDFVLGHRLLDRAAHLVDALSDPQLSDDLAVVVPLAWGEFLLDRHTTAIRRLDRGLRVARRFGRHHAIPMNYAIRAAIRIRLGEVGQAIADATDATEIAQYVGGAETRAFLRGVRARPLLWRDGPQAVTAAVAEALSGPPLRALWWRTMLDHGLAEILLSIGEAEQCRQLLRSRVPADPSGLGPNVISTYAMRAQAEAICGDLAAAAEWYERAATLSRAGAPPAQSGCVARAGAVLATARGEHAAAVGHATQAVERFRVAAIPIGEAFAQLVLAQARTGGGDLRGAKLALGAARELFDACGAPWLASMVSREQRRAGAQTIRSGAGQLSAREREIAELVAQGMTNQQVADQLFLSPRTVETHLSRVFQKLKVATRTALARRFTEPAG</sequence>
<dbReference type="InterPro" id="IPR000792">
    <property type="entry name" value="Tscrpt_reg_LuxR_C"/>
</dbReference>
<dbReference type="PROSITE" id="PS50043">
    <property type="entry name" value="HTH_LUXR_2"/>
    <property type="match status" value="1"/>
</dbReference>
<feature type="region of interest" description="Disordered" evidence="3">
    <location>
        <begin position="218"/>
        <end position="238"/>
    </location>
</feature>
<dbReference type="Gene3D" id="1.10.10.10">
    <property type="entry name" value="Winged helix-like DNA-binding domain superfamily/Winged helix DNA-binding domain"/>
    <property type="match status" value="1"/>
</dbReference>
<gene>
    <name evidence="5" type="ORF">Ahu01nite_076590</name>
</gene>
<dbReference type="InterPro" id="IPR027417">
    <property type="entry name" value="P-loop_NTPase"/>
</dbReference>
<comment type="caution">
    <text evidence="5">The sequence shown here is derived from an EMBL/GenBank/DDBJ whole genome shotgun (WGS) entry which is preliminary data.</text>
</comment>
<dbReference type="EMBL" id="BOMN01000111">
    <property type="protein sequence ID" value="GIE24557.1"/>
    <property type="molecule type" value="Genomic_DNA"/>
</dbReference>
<keyword evidence="2" id="KW-0067">ATP-binding</keyword>
<dbReference type="SUPFAM" id="SSF48452">
    <property type="entry name" value="TPR-like"/>
    <property type="match status" value="2"/>
</dbReference>
<evidence type="ECO:0000256" key="1">
    <source>
        <dbReference type="ARBA" id="ARBA00022741"/>
    </source>
</evidence>
<dbReference type="CDD" id="cd06170">
    <property type="entry name" value="LuxR_C_like"/>
    <property type="match status" value="1"/>
</dbReference>
<proteinExistence type="predicted"/>
<dbReference type="PANTHER" id="PTHR16305">
    <property type="entry name" value="TESTICULAR SOLUBLE ADENYLYL CYCLASE"/>
    <property type="match status" value="1"/>
</dbReference>
<dbReference type="Proteomes" id="UP000603200">
    <property type="component" value="Unassembled WGS sequence"/>
</dbReference>
<evidence type="ECO:0000256" key="2">
    <source>
        <dbReference type="ARBA" id="ARBA00022840"/>
    </source>
</evidence>
<reference evidence="5 6" key="1">
    <citation type="submission" date="2021-01" db="EMBL/GenBank/DDBJ databases">
        <title>Whole genome shotgun sequence of Actinoplanes humidus NBRC 14915.</title>
        <authorList>
            <person name="Komaki H."/>
            <person name="Tamura T."/>
        </authorList>
    </citation>
    <scope>NUCLEOTIDE SEQUENCE [LARGE SCALE GENOMIC DNA]</scope>
    <source>
        <strain evidence="5 6">NBRC 14915</strain>
    </source>
</reference>
<dbReference type="Gene3D" id="1.25.40.10">
    <property type="entry name" value="Tetratricopeptide repeat domain"/>
    <property type="match status" value="1"/>
</dbReference>
<dbReference type="PRINTS" id="PR00038">
    <property type="entry name" value="HTHLUXR"/>
</dbReference>
<protein>
    <submittedName>
        <fullName evidence="5">LuxR family transcriptional regulator</fullName>
    </submittedName>
</protein>
<dbReference type="InterPro" id="IPR036388">
    <property type="entry name" value="WH-like_DNA-bd_sf"/>
</dbReference>
<dbReference type="SUPFAM" id="SSF52540">
    <property type="entry name" value="P-loop containing nucleoside triphosphate hydrolases"/>
    <property type="match status" value="1"/>
</dbReference>
<dbReference type="PROSITE" id="PS00622">
    <property type="entry name" value="HTH_LUXR_1"/>
    <property type="match status" value="1"/>
</dbReference>
<keyword evidence="1" id="KW-0547">Nucleotide-binding</keyword>
<evidence type="ECO:0000313" key="5">
    <source>
        <dbReference type="EMBL" id="GIE24557.1"/>
    </source>
</evidence>
<dbReference type="Pfam" id="PF00196">
    <property type="entry name" value="GerE"/>
    <property type="match status" value="1"/>
</dbReference>
<dbReference type="SUPFAM" id="SSF46894">
    <property type="entry name" value="C-terminal effector domain of the bipartite response regulators"/>
    <property type="match status" value="1"/>
</dbReference>
<dbReference type="InterPro" id="IPR041664">
    <property type="entry name" value="AAA_16"/>
</dbReference>
<evidence type="ECO:0000259" key="4">
    <source>
        <dbReference type="PROSITE" id="PS50043"/>
    </source>
</evidence>
<organism evidence="5 6">
    <name type="scientific">Winogradskya humida</name>
    <dbReference type="NCBI Taxonomy" id="113566"/>
    <lineage>
        <taxon>Bacteria</taxon>
        <taxon>Bacillati</taxon>
        <taxon>Actinomycetota</taxon>
        <taxon>Actinomycetes</taxon>
        <taxon>Micromonosporales</taxon>
        <taxon>Micromonosporaceae</taxon>
        <taxon>Winogradskya</taxon>
    </lineage>
</organism>
<feature type="domain" description="HTH luxR-type" evidence="4">
    <location>
        <begin position="854"/>
        <end position="919"/>
    </location>
</feature>
<evidence type="ECO:0000313" key="6">
    <source>
        <dbReference type="Proteomes" id="UP000603200"/>
    </source>
</evidence>
<accession>A0ABQ4A132</accession>
<keyword evidence="6" id="KW-1185">Reference proteome</keyword>
<name>A0ABQ4A132_9ACTN</name>
<dbReference type="SMART" id="SM00421">
    <property type="entry name" value="HTH_LUXR"/>
    <property type="match status" value="1"/>
</dbReference>